<accession>X6MD25</accession>
<reference evidence="2 3" key="1">
    <citation type="journal article" date="2013" name="Curr. Biol.">
        <title>The Genome of the Foraminiferan Reticulomyxa filosa.</title>
        <authorList>
            <person name="Glockner G."/>
            <person name="Hulsmann N."/>
            <person name="Schleicher M."/>
            <person name="Noegel A.A."/>
            <person name="Eichinger L."/>
            <person name="Gallinger C."/>
            <person name="Pawlowski J."/>
            <person name="Sierra R."/>
            <person name="Euteneuer U."/>
            <person name="Pillet L."/>
            <person name="Moustafa A."/>
            <person name="Platzer M."/>
            <person name="Groth M."/>
            <person name="Szafranski K."/>
            <person name="Schliwa M."/>
        </authorList>
    </citation>
    <scope>NUCLEOTIDE SEQUENCE [LARGE SCALE GENOMIC DNA]</scope>
</reference>
<feature type="coiled-coil region" evidence="1">
    <location>
        <begin position="3"/>
        <end position="30"/>
    </location>
</feature>
<name>X6MD25_RETFI</name>
<evidence type="ECO:0000256" key="1">
    <source>
        <dbReference type="SAM" id="Coils"/>
    </source>
</evidence>
<organism evidence="2 3">
    <name type="scientific">Reticulomyxa filosa</name>
    <dbReference type="NCBI Taxonomy" id="46433"/>
    <lineage>
        <taxon>Eukaryota</taxon>
        <taxon>Sar</taxon>
        <taxon>Rhizaria</taxon>
        <taxon>Retaria</taxon>
        <taxon>Foraminifera</taxon>
        <taxon>Monothalamids</taxon>
        <taxon>Reticulomyxidae</taxon>
        <taxon>Reticulomyxa</taxon>
    </lineage>
</organism>
<keyword evidence="3" id="KW-1185">Reference proteome</keyword>
<evidence type="ECO:0000313" key="2">
    <source>
        <dbReference type="EMBL" id="ETO11893.1"/>
    </source>
</evidence>
<protein>
    <submittedName>
        <fullName evidence="2">Uncharacterized protein</fullName>
    </submittedName>
</protein>
<keyword evidence="1" id="KW-0175">Coiled coil</keyword>
<gene>
    <name evidence="2" type="ORF">RFI_25483</name>
</gene>
<dbReference type="Proteomes" id="UP000023152">
    <property type="component" value="Unassembled WGS sequence"/>
</dbReference>
<proteinExistence type="predicted"/>
<sequence>MLRTRKTSKIKEAKELNDKQESERSFLDEIDQVIFVTFLEKDKLYYQQHINKYFPGYKEFRELQISLNQKEKQRMLEMKKIRKLKMKITI</sequence>
<dbReference type="AlphaFoldDB" id="X6MD25"/>
<dbReference type="EMBL" id="ASPP01021908">
    <property type="protein sequence ID" value="ETO11893.1"/>
    <property type="molecule type" value="Genomic_DNA"/>
</dbReference>
<evidence type="ECO:0000313" key="3">
    <source>
        <dbReference type="Proteomes" id="UP000023152"/>
    </source>
</evidence>
<comment type="caution">
    <text evidence="2">The sequence shown here is derived from an EMBL/GenBank/DDBJ whole genome shotgun (WGS) entry which is preliminary data.</text>
</comment>